<sequence>MRYDEMTQSVLEHVGGEVNVASVVHCATRLRFRLNDESKADTAALEATAGVIAVVTSGGQLQVVVGNDVPQAYAELGKIMNLGGDQGAGARAVAGAC</sequence>
<evidence type="ECO:0000256" key="7">
    <source>
        <dbReference type="ARBA" id="ARBA00022692"/>
    </source>
</evidence>
<keyword evidence="3" id="KW-1003">Cell membrane</keyword>
<dbReference type="EMBL" id="CP138359">
    <property type="protein sequence ID" value="WPF81460.1"/>
    <property type="molecule type" value="Genomic_DNA"/>
</dbReference>
<accession>A0AAF0Z1K6</accession>
<keyword evidence="14" id="KW-1185">Reference proteome</keyword>
<reference evidence="14" key="1">
    <citation type="submission" date="2023-11" db="EMBL/GenBank/DDBJ databases">
        <authorList>
            <person name="Helweg L.P."/>
            <person name="Kiel A."/>
            <person name="Hitz F."/>
            <person name="Ruckert-Reed C."/>
            <person name="Busche T."/>
            <person name="Kaltschmidt B."/>
            <person name="Kaltschmidt C."/>
        </authorList>
    </citation>
    <scope>NUCLEOTIDE SEQUENCE [LARGE SCALE GENOMIC DNA]</scope>
    <source>
        <strain evidence="14">4.1</strain>
    </source>
</reference>
<evidence type="ECO:0000256" key="6">
    <source>
        <dbReference type="ARBA" id="ARBA00022683"/>
    </source>
</evidence>
<evidence type="ECO:0000313" key="13">
    <source>
        <dbReference type="EMBL" id="WPF81460.1"/>
    </source>
</evidence>
<dbReference type="Gene3D" id="3.30.1360.60">
    <property type="entry name" value="Glucose permease domain IIB"/>
    <property type="match status" value="1"/>
</dbReference>
<keyword evidence="10" id="KW-0472">Membrane</keyword>
<evidence type="ECO:0000256" key="4">
    <source>
        <dbReference type="ARBA" id="ARBA00022597"/>
    </source>
</evidence>
<evidence type="ECO:0000313" key="14">
    <source>
        <dbReference type="Proteomes" id="UP001304340"/>
    </source>
</evidence>
<name>A0AAF0Z1K6_9MICO</name>
<dbReference type="PROSITE" id="PS01035">
    <property type="entry name" value="PTS_EIIB_TYPE_1_CYS"/>
    <property type="match status" value="1"/>
</dbReference>
<dbReference type="InterPro" id="IPR050558">
    <property type="entry name" value="PTS_Sugar-Specific_Components"/>
</dbReference>
<evidence type="ECO:0000256" key="5">
    <source>
        <dbReference type="ARBA" id="ARBA00022679"/>
    </source>
</evidence>
<feature type="active site" description="Phosphocysteine intermediate; for EIIB activity" evidence="11">
    <location>
        <position position="26"/>
    </location>
</feature>
<dbReference type="CDD" id="cd00212">
    <property type="entry name" value="PTS_IIB_glc"/>
    <property type="match status" value="1"/>
</dbReference>
<keyword evidence="5" id="KW-0808">Transferase</keyword>
<keyword evidence="9" id="KW-1133">Transmembrane helix</keyword>
<dbReference type="GO" id="GO:0005886">
    <property type="term" value="C:plasma membrane"/>
    <property type="evidence" value="ECO:0007669"/>
    <property type="project" value="UniProtKB-SubCell"/>
</dbReference>
<proteinExistence type="predicted"/>
<dbReference type="InterPro" id="IPR018113">
    <property type="entry name" value="PTrfase_EIIB_Cys"/>
</dbReference>
<keyword evidence="2" id="KW-0813">Transport</keyword>
<evidence type="ECO:0000256" key="2">
    <source>
        <dbReference type="ARBA" id="ARBA00022448"/>
    </source>
</evidence>
<evidence type="ECO:0000256" key="10">
    <source>
        <dbReference type="ARBA" id="ARBA00023136"/>
    </source>
</evidence>
<dbReference type="AlphaFoldDB" id="A0AAF0Z1K6"/>
<dbReference type="GO" id="GO:0016301">
    <property type="term" value="F:kinase activity"/>
    <property type="evidence" value="ECO:0007669"/>
    <property type="project" value="UniProtKB-KW"/>
</dbReference>
<keyword evidence="7" id="KW-0812">Transmembrane</keyword>
<evidence type="ECO:0000256" key="8">
    <source>
        <dbReference type="ARBA" id="ARBA00022777"/>
    </source>
</evidence>
<keyword evidence="8" id="KW-0418">Kinase</keyword>
<protein>
    <submittedName>
        <fullName evidence="13">PTS transporter subunit EIIB</fullName>
    </submittedName>
</protein>
<evidence type="ECO:0000259" key="12">
    <source>
        <dbReference type="PROSITE" id="PS51098"/>
    </source>
</evidence>
<keyword evidence="6" id="KW-0598">Phosphotransferase system</keyword>
<dbReference type="SUPFAM" id="SSF55604">
    <property type="entry name" value="Glucose permease domain IIB"/>
    <property type="match status" value="1"/>
</dbReference>
<evidence type="ECO:0000256" key="11">
    <source>
        <dbReference type="PROSITE-ProRule" id="PRU00421"/>
    </source>
</evidence>
<dbReference type="FunFam" id="3.30.1360.60:FF:000001">
    <property type="entry name" value="PTS system glucose-specific IIBC component PtsG"/>
    <property type="match status" value="1"/>
</dbReference>
<dbReference type="PANTHER" id="PTHR30175:SF1">
    <property type="entry name" value="PTS SYSTEM ARBUTIN-, CELLOBIOSE-, AND SALICIN-SPECIFIC EIIBC COMPONENT-RELATED"/>
    <property type="match status" value="1"/>
</dbReference>
<dbReference type="GO" id="GO:0009401">
    <property type="term" value="P:phosphoenolpyruvate-dependent sugar phosphotransferase system"/>
    <property type="evidence" value="ECO:0007669"/>
    <property type="project" value="UniProtKB-KW"/>
</dbReference>
<dbReference type="GO" id="GO:0090589">
    <property type="term" value="F:protein-phosphocysteine-trehalose phosphotransferase system transporter activity"/>
    <property type="evidence" value="ECO:0007669"/>
    <property type="project" value="TreeGrafter"/>
</dbReference>
<comment type="subcellular location">
    <subcellularLocation>
        <location evidence="1">Cell membrane</location>
        <topology evidence="1">Multi-pass membrane protein</topology>
    </subcellularLocation>
</comment>
<dbReference type="RefSeq" id="WP_319155979.1">
    <property type="nucleotide sequence ID" value="NZ_CP138359.1"/>
</dbReference>
<dbReference type="Proteomes" id="UP001304340">
    <property type="component" value="Chromosome"/>
</dbReference>
<dbReference type="PROSITE" id="PS51098">
    <property type="entry name" value="PTS_EIIB_TYPE_1"/>
    <property type="match status" value="1"/>
</dbReference>
<dbReference type="InterPro" id="IPR036878">
    <property type="entry name" value="Glu_permease_IIB"/>
</dbReference>
<gene>
    <name evidence="13" type="ORF">SANBI_002756</name>
</gene>
<dbReference type="KEGG" id="sbil:SANBI_002756"/>
<evidence type="ECO:0000256" key="1">
    <source>
        <dbReference type="ARBA" id="ARBA00004651"/>
    </source>
</evidence>
<evidence type="ECO:0000256" key="9">
    <source>
        <dbReference type="ARBA" id="ARBA00022989"/>
    </source>
</evidence>
<organism evidence="13 14">
    <name type="scientific">Sanguibacter biliveldensis</name>
    <dbReference type="NCBI Taxonomy" id="3030830"/>
    <lineage>
        <taxon>Bacteria</taxon>
        <taxon>Bacillati</taxon>
        <taxon>Actinomycetota</taxon>
        <taxon>Actinomycetes</taxon>
        <taxon>Micrococcales</taxon>
        <taxon>Sanguibacteraceae</taxon>
        <taxon>Sanguibacter</taxon>
    </lineage>
</organism>
<dbReference type="InterPro" id="IPR001996">
    <property type="entry name" value="PTS_IIB_1"/>
</dbReference>
<dbReference type="Pfam" id="PF00367">
    <property type="entry name" value="PTS_EIIB"/>
    <property type="match status" value="1"/>
</dbReference>
<keyword evidence="4" id="KW-0762">Sugar transport</keyword>
<dbReference type="GO" id="GO:0015771">
    <property type="term" value="P:trehalose transport"/>
    <property type="evidence" value="ECO:0007669"/>
    <property type="project" value="TreeGrafter"/>
</dbReference>
<feature type="domain" description="PTS EIIB type-1" evidence="12">
    <location>
        <begin position="4"/>
        <end position="86"/>
    </location>
</feature>
<dbReference type="GO" id="GO:0008982">
    <property type="term" value="F:protein-N(PI)-phosphohistidine-sugar phosphotransferase activity"/>
    <property type="evidence" value="ECO:0007669"/>
    <property type="project" value="InterPro"/>
</dbReference>
<dbReference type="PANTHER" id="PTHR30175">
    <property type="entry name" value="PHOSPHOTRANSFERASE SYSTEM TRANSPORT PROTEIN"/>
    <property type="match status" value="1"/>
</dbReference>
<evidence type="ECO:0000256" key="3">
    <source>
        <dbReference type="ARBA" id="ARBA00022475"/>
    </source>
</evidence>